<proteinExistence type="predicted"/>
<sequence>MKKWIIALTLVASTLIPTATQATAKEKTYKDGRTEFYTAEVGNVSRAETKEINTEGLECTITIDAKTGKGNYSGNSNWYKYSNKAKGNKYSKTDNDICEFAQKNEKYQVSYEFSGKQIVWRTGDLTGFVTKQGYKNVVRTSKLPKNIVEKYKKKGFNIGNRTNVIFTHRVINHKNIPNKKVNKDIKKDFVRSSTIKPSQVKFNNQHMADGQDRLTVTGLKKGTRLSVYNTSGVLYKEVEAKGNSYTFTIKEYGDILDVMNGKKGRDTILISQRKPNEMESFRLPYKIPKQKKQVHALTFGEHSEMYQGKKGVGSVSKYVIKEDNESGTALGFTIEDQPQDVIYKIKKDNKVVHEINMKKEDFKQMKNYGTTKNPNYEYDQTIMSDASEEAIKFLQAKDLKEAKRYTFTATKKGLKESKPLPFYEIDEKEGTFSYDEGIF</sequence>
<organism evidence="2 4">
    <name type="scientific">Kurthia zopfii</name>
    <dbReference type="NCBI Taxonomy" id="1650"/>
    <lineage>
        <taxon>Bacteria</taxon>
        <taxon>Bacillati</taxon>
        <taxon>Bacillota</taxon>
        <taxon>Bacilli</taxon>
        <taxon>Bacillales</taxon>
        <taxon>Caryophanaceae</taxon>
        <taxon>Kurthia</taxon>
    </lineage>
</organism>
<comment type="caution">
    <text evidence="2">The sequence shown here is derived from an EMBL/GenBank/DDBJ whole genome shotgun (WGS) entry which is preliminary data.</text>
</comment>
<evidence type="ECO:0000313" key="3">
    <source>
        <dbReference type="EMBL" id="TDR39801.1"/>
    </source>
</evidence>
<evidence type="ECO:0000313" key="4">
    <source>
        <dbReference type="Proteomes" id="UP000254330"/>
    </source>
</evidence>
<keyword evidence="1" id="KW-0732">Signal</keyword>
<reference evidence="3 5" key="2">
    <citation type="submission" date="2019-03" db="EMBL/GenBank/DDBJ databases">
        <title>Genomic Encyclopedia of Type Strains, Phase IV (KMG-IV): sequencing the most valuable type-strain genomes for metagenomic binning, comparative biology and taxonomic classification.</title>
        <authorList>
            <person name="Goeker M."/>
        </authorList>
    </citation>
    <scope>NUCLEOTIDE SEQUENCE [LARGE SCALE GENOMIC DNA]</scope>
    <source>
        <strain evidence="3 5">DSM 20580</strain>
    </source>
</reference>
<feature type="signal peptide" evidence="1">
    <location>
        <begin position="1"/>
        <end position="24"/>
    </location>
</feature>
<dbReference type="AlphaFoldDB" id="A0A8B4Q961"/>
<dbReference type="Proteomes" id="UP000294641">
    <property type="component" value="Unassembled WGS sequence"/>
</dbReference>
<feature type="chain" id="PRO_5032538107" evidence="1">
    <location>
        <begin position="25"/>
        <end position="439"/>
    </location>
</feature>
<dbReference type="EMBL" id="SNZG01000010">
    <property type="protein sequence ID" value="TDR39801.1"/>
    <property type="molecule type" value="Genomic_DNA"/>
</dbReference>
<evidence type="ECO:0000313" key="5">
    <source>
        <dbReference type="Proteomes" id="UP000294641"/>
    </source>
</evidence>
<reference evidence="2 4" key="1">
    <citation type="submission" date="2018-06" db="EMBL/GenBank/DDBJ databases">
        <authorList>
            <consortium name="Pathogen Informatics"/>
            <person name="Doyle S."/>
        </authorList>
    </citation>
    <scope>NUCLEOTIDE SEQUENCE [LARGE SCALE GENOMIC DNA]</scope>
    <source>
        <strain evidence="2 4">NCTC10597</strain>
    </source>
</reference>
<dbReference type="EMBL" id="UGNP01000001">
    <property type="protein sequence ID" value="STX09250.1"/>
    <property type="molecule type" value="Genomic_DNA"/>
</dbReference>
<keyword evidence="5" id="KW-1185">Reference proteome</keyword>
<protein>
    <submittedName>
        <fullName evidence="2">Uncharacterized protein</fullName>
    </submittedName>
</protein>
<dbReference type="RefSeq" id="WP_109348699.1">
    <property type="nucleotide sequence ID" value="NZ_BJUE01000007.1"/>
</dbReference>
<evidence type="ECO:0000256" key="1">
    <source>
        <dbReference type="SAM" id="SignalP"/>
    </source>
</evidence>
<gene>
    <name evidence="3" type="ORF">DFR61_11017</name>
    <name evidence="2" type="ORF">NCTC10597_00921</name>
</gene>
<accession>A0A8B4Q961</accession>
<evidence type="ECO:0000313" key="2">
    <source>
        <dbReference type="EMBL" id="STX09250.1"/>
    </source>
</evidence>
<name>A0A8B4Q961_9BACL</name>
<dbReference type="Proteomes" id="UP000254330">
    <property type="component" value="Unassembled WGS sequence"/>
</dbReference>